<protein>
    <recommendedName>
        <fullName evidence="3">S-methyl-5-thioribose kinase</fullName>
    </recommendedName>
</protein>
<keyword evidence="2" id="KW-1185">Reference proteome</keyword>
<name>A0ABN4S3E8_XENHO</name>
<reference evidence="1 2" key="1">
    <citation type="submission" date="2016-06" db="EMBL/GenBank/DDBJ databases">
        <title>Bacterial characters and pathogenicity of Xenorhabdus hominickii from an entomopathogenic nematode, Steinernema monticolum.</title>
        <authorList>
            <person name="Park Y."/>
            <person name="Kim Y."/>
        </authorList>
    </citation>
    <scope>NUCLEOTIDE SEQUENCE [LARGE SCALE GENOMIC DNA]</scope>
    <source>
        <strain evidence="1 2">ANU1</strain>
    </source>
</reference>
<evidence type="ECO:0000313" key="2">
    <source>
        <dbReference type="Proteomes" id="UP000094600"/>
    </source>
</evidence>
<dbReference type="Gene3D" id="3.30.200.20">
    <property type="entry name" value="Phosphorylase Kinase, domain 1"/>
    <property type="match status" value="1"/>
</dbReference>
<dbReference type="Proteomes" id="UP000094600">
    <property type="component" value="Chromosome"/>
</dbReference>
<evidence type="ECO:0000313" key="1">
    <source>
        <dbReference type="EMBL" id="AOM39355.1"/>
    </source>
</evidence>
<sequence>MKKIMSAHVLVGYIPQTCESLPLYLAKNLPTTMSLGGSTESWQIQEVGDGNLNLVFIVSGKEKTIVVK</sequence>
<organism evidence="1 2">
    <name type="scientific">Xenorhabdus hominickii</name>
    <dbReference type="NCBI Taxonomy" id="351679"/>
    <lineage>
        <taxon>Bacteria</taxon>
        <taxon>Pseudomonadati</taxon>
        <taxon>Pseudomonadota</taxon>
        <taxon>Gammaproteobacteria</taxon>
        <taxon>Enterobacterales</taxon>
        <taxon>Morganellaceae</taxon>
        <taxon>Xenorhabdus</taxon>
    </lineage>
</organism>
<accession>A0ABN4S3E8</accession>
<evidence type="ECO:0008006" key="3">
    <source>
        <dbReference type="Google" id="ProtNLM"/>
    </source>
</evidence>
<gene>
    <name evidence="1" type="ORF">A9255_01255</name>
</gene>
<proteinExistence type="predicted"/>
<dbReference type="EMBL" id="CP016176">
    <property type="protein sequence ID" value="AOM39355.1"/>
    <property type="molecule type" value="Genomic_DNA"/>
</dbReference>